<evidence type="ECO:0000256" key="1">
    <source>
        <dbReference type="PROSITE-ProRule" id="PRU00175"/>
    </source>
</evidence>
<feature type="transmembrane region" description="Helical" evidence="3">
    <location>
        <begin position="20"/>
        <end position="46"/>
    </location>
</feature>
<dbReference type="GO" id="GO:0016567">
    <property type="term" value="P:protein ubiquitination"/>
    <property type="evidence" value="ECO:0007669"/>
    <property type="project" value="TreeGrafter"/>
</dbReference>
<evidence type="ECO:0000256" key="2">
    <source>
        <dbReference type="SAM" id="MobiDB-lite"/>
    </source>
</evidence>
<dbReference type="Proteomes" id="UP001141552">
    <property type="component" value="Unassembled WGS sequence"/>
</dbReference>
<protein>
    <recommendedName>
        <fullName evidence="4">RING-type domain-containing protein</fullName>
    </recommendedName>
</protein>
<dbReference type="Pfam" id="PF13639">
    <property type="entry name" value="zf-RING_2"/>
    <property type="match status" value="1"/>
</dbReference>
<accession>A0A9Q0G5I0</accession>
<dbReference type="AlphaFoldDB" id="A0A9Q0G5I0"/>
<feature type="region of interest" description="Disordered" evidence="2">
    <location>
        <begin position="69"/>
        <end position="92"/>
    </location>
</feature>
<evidence type="ECO:0000313" key="5">
    <source>
        <dbReference type="EMBL" id="KAJ4843963.1"/>
    </source>
</evidence>
<keyword evidence="1" id="KW-0862">Zinc</keyword>
<keyword evidence="3" id="KW-1133">Transmembrane helix</keyword>
<name>A0A9Q0G5I0_9ROSI</name>
<keyword evidence="3" id="KW-0472">Membrane</keyword>
<keyword evidence="1" id="KW-0863">Zinc-finger</keyword>
<comment type="caution">
    <text evidence="5">The sequence shown here is derived from an EMBL/GenBank/DDBJ whole genome shotgun (WGS) entry which is preliminary data.</text>
</comment>
<keyword evidence="6" id="KW-1185">Reference proteome</keyword>
<proteinExistence type="predicted"/>
<dbReference type="GO" id="GO:0008270">
    <property type="term" value="F:zinc ion binding"/>
    <property type="evidence" value="ECO:0007669"/>
    <property type="project" value="UniProtKB-KW"/>
</dbReference>
<evidence type="ECO:0000313" key="6">
    <source>
        <dbReference type="Proteomes" id="UP001141552"/>
    </source>
</evidence>
<dbReference type="InterPro" id="IPR001841">
    <property type="entry name" value="Znf_RING"/>
</dbReference>
<feature type="domain" description="RING-type" evidence="4">
    <location>
        <begin position="123"/>
        <end position="163"/>
    </location>
</feature>
<dbReference type="EMBL" id="JAKUCV010002091">
    <property type="protein sequence ID" value="KAJ4843963.1"/>
    <property type="molecule type" value="Genomic_DNA"/>
</dbReference>
<evidence type="ECO:0000256" key="3">
    <source>
        <dbReference type="SAM" id="Phobius"/>
    </source>
</evidence>
<dbReference type="InterPro" id="IPR013083">
    <property type="entry name" value="Znf_RING/FYVE/PHD"/>
</dbReference>
<reference evidence="5" key="1">
    <citation type="submission" date="2022-02" db="EMBL/GenBank/DDBJ databases">
        <authorList>
            <person name="Henning P.M."/>
            <person name="McCubbin A.G."/>
            <person name="Shore J.S."/>
        </authorList>
    </citation>
    <scope>NUCLEOTIDE SEQUENCE</scope>
    <source>
        <strain evidence="5">F60SS</strain>
        <tissue evidence="5">Leaves</tissue>
    </source>
</reference>
<dbReference type="PANTHER" id="PTHR45676">
    <property type="entry name" value="RING-H2 FINGER PROTEIN ATL51-RELATED"/>
    <property type="match status" value="1"/>
</dbReference>
<dbReference type="SUPFAM" id="SSF57850">
    <property type="entry name" value="RING/U-box"/>
    <property type="match status" value="1"/>
</dbReference>
<dbReference type="Gene3D" id="3.30.40.10">
    <property type="entry name" value="Zinc/RING finger domain, C3HC4 (zinc finger)"/>
    <property type="match status" value="1"/>
</dbReference>
<reference evidence="5" key="2">
    <citation type="journal article" date="2023" name="Plants (Basel)">
        <title>Annotation of the Turnera subulata (Passifloraceae) Draft Genome Reveals the S-Locus Evolved after the Divergence of Turneroideae from Passifloroideae in a Stepwise Manner.</title>
        <authorList>
            <person name="Henning P.M."/>
            <person name="Roalson E.H."/>
            <person name="Mir W."/>
            <person name="McCubbin A.G."/>
            <person name="Shore J.S."/>
        </authorList>
    </citation>
    <scope>NUCLEOTIDE SEQUENCE</scope>
    <source>
        <strain evidence="5">F60SS</strain>
    </source>
</reference>
<dbReference type="PANTHER" id="PTHR45676:SF159">
    <property type="entry name" value="RING-H2 FINGER PROTEIN ATL51"/>
    <property type="match status" value="1"/>
</dbReference>
<evidence type="ECO:0000259" key="4">
    <source>
        <dbReference type="PROSITE" id="PS50089"/>
    </source>
</evidence>
<dbReference type="OrthoDB" id="852142at2759"/>
<gene>
    <name evidence="5" type="ORF">Tsubulata_021357</name>
</gene>
<dbReference type="PROSITE" id="PS50089">
    <property type="entry name" value="ZF_RING_2"/>
    <property type="match status" value="1"/>
</dbReference>
<keyword evidence="1" id="KW-0479">Metal-binding</keyword>
<sequence length="172" mass="19405">MEICKGKSNYPSSIMDIDRLLLVIFVSTVALTMFVWFCIDAINQVIRVERQEQQRRSLVQARVAERLRAGRPPENPRASSVAAPPHDTPTTSAAAVLPTGRVVVYKKGDQEHSFVSCTDERVICLEDFKDGDSCKILSRCNHVYHVTCIDQWLVKDRHCPLCRGSVRGSYQV</sequence>
<keyword evidence="3" id="KW-0812">Transmembrane</keyword>
<organism evidence="5 6">
    <name type="scientific">Turnera subulata</name>
    <dbReference type="NCBI Taxonomy" id="218843"/>
    <lineage>
        <taxon>Eukaryota</taxon>
        <taxon>Viridiplantae</taxon>
        <taxon>Streptophyta</taxon>
        <taxon>Embryophyta</taxon>
        <taxon>Tracheophyta</taxon>
        <taxon>Spermatophyta</taxon>
        <taxon>Magnoliopsida</taxon>
        <taxon>eudicotyledons</taxon>
        <taxon>Gunneridae</taxon>
        <taxon>Pentapetalae</taxon>
        <taxon>rosids</taxon>
        <taxon>fabids</taxon>
        <taxon>Malpighiales</taxon>
        <taxon>Passifloraceae</taxon>
        <taxon>Turnera</taxon>
    </lineage>
</organism>